<organism evidence="2 3">
    <name type="scientific">Candolleomyces eurysporus</name>
    <dbReference type="NCBI Taxonomy" id="2828524"/>
    <lineage>
        <taxon>Eukaryota</taxon>
        <taxon>Fungi</taxon>
        <taxon>Dikarya</taxon>
        <taxon>Basidiomycota</taxon>
        <taxon>Agaricomycotina</taxon>
        <taxon>Agaricomycetes</taxon>
        <taxon>Agaricomycetidae</taxon>
        <taxon>Agaricales</taxon>
        <taxon>Agaricineae</taxon>
        <taxon>Psathyrellaceae</taxon>
        <taxon>Candolleomyces</taxon>
    </lineage>
</organism>
<feature type="region of interest" description="Disordered" evidence="1">
    <location>
        <begin position="69"/>
        <end position="93"/>
    </location>
</feature>
<gene>
    <name evidence="2" type="ORF">H1R20_g11274</name>
</gene>
<feature type="non-terminal residue" evidence="2">
    <location>
        <position position="1"/>
    </location>
</feature>
<dbReference type="EMBL" id="JANBPK010001112">
    <property type="protein sequence ID" value="KAJ2925820.1"/>
    <property type="molecule type" value="Genomic_DNA"/>
</dbReference>
<dbReference type="SUPFAM" id="SSF50370">
    <property type="entry name" value="Ricin B-like lectins"/>
    <property type="match status" value="1"/>
</dbReference>
<evidence type="ECO:0000313" key="3">
    <source>
        <dbReference type="Proteomes" id="UP001140091"/>
    </source>
</evidence>
<dbReference type="InterPro" id="IPR035992">
    <property type="entry name" value="Ricin_B-like_lectins"/>
</dbReference>
<dbReference type="Proteomes" id="UP001140091">
    <property type="component" value="Unassembled WGS sequence"/>
</dbReference>
<dbReference type="Gene3D" id="2.80.10.50">
    <property type="match status" value="1"/>
</dbReference>
<evidence type="ECO:0000256" key="1">
    <source>
        <dbReference type="SAM" id="MobiDB-lite"/>
    </source>
</evidence>
<proteinExistence type="predicted"/>
<reference evidence="2" key="1">
    <citation type="submission" date="2022-06" db="EMBL/GenBank/DDBJ databases">
        <title>Genome Sequence of Candolleomyces eurysporus.</title>
        <authorList>
            <person name="Buettner E."/>
        </authorList>
    </citation>
    <scope>NUCLEOTIDE SEQUENCE</scope>
    <source>
        <strain evidence="2">VTCC 930004</strain>
    </source>
</reference>
<comment type="caution">
    <text evidence="2">The sequence shown here is derived from an EMBL/GenBank/DDBJ whole genome shotgun (WGS) entry which is preliminary data.</text>
</comment>
<evidence type="ECO:0000313" key="2">
    <source>
        <dbReference type="EMBL" id="KAJ2925820.1"/>
    </source>
</evidence>
<dbReference type="AlphaFoldDB" id="A0A9W8MBE1"/>
<sequence>MSHATVVGQRIITNSAYIDRVGDLKNGEIGGPIIGWARHGGRNQVFNFEPQGDGAKISVGAADGKEVHVASSSPSAGDHLKGAGGGVGSIYSPHPQPDGSFKLSIKAGDGTDLFWTLDSEAEGTKITLMPNNNSSNQLWALQEVGDN</sequence>
<keyword evidence="3" id="KW-1185">Reference proteome</keyword>
<protein>
    <recommendedName>
        <fullName evidence="4">Ricin B lectin domain-containing protein</fullName>
    </recommendedName>
</protein>
<accession>A0A9W8MBE1</accession>
<name>A0A9W8MBE1_9AGAR</name>
<evidence type="ECO:0008006" key="4">
    <source>
        <dbReference type="Google" id="ProtNLM"/>
    </source>
</evidence>